<proteinExistence type="predicted"/>
<organism evidence="1 2">
    <name type="scientific">Bacillus paralicheniformis</name>
    <dbReference type="NCBI Taxonomy" id="1648923"/>
    <lineage>
        <taxon>Bacteria</taxon>
        <taxon>Bacillati</taxon>
        <taxon>Bacillota</taxon>
        <taxon>Bacilli</taxon>
        <taxon>Bacillales</taxon>
        <taxon>Bacillaceae</taxon>
        <taxon>Bacillus</taxon>
    </lineage>
</organism>
<sequence length="102" mass="11984">MTAAKTVRPFYLKEQRKKKHKISLYKNDSSCIYSGLLILKRGDFMLNSDHIHMIQKALETSENQLEDIGEERLTYAKEELKNAISHMESTDHPFLTHSIYRK</sequence>
<dbReference type="EMBL" id="NILF01000024">
    <property type="protein sequence ID" value="TWL41113.1"/>
    <property type="molecule type" value="Genomic_DNA"/>
</dbReference>
<evidence type="ECO:0000313" key="2">
    <source>
        <dbReference type="Proteomes" id="UP000429980"/>
    </source>
</evidence>
<evidence type="ECO:0000313" key="1">
    <source>
        <dbReference type="EMBL" id="TWL41113.1"/>
    </source>
</evidence>
<protein>
    <submittedName>
        <fullName evidence="1">Uncharacterized protein</fullName>
    </submittedName>
</protein>
<gene>
    <name evidence="1" type="ORF">CHCC15381_1651</name>
</gene>
<accession>A0ABY3FY24</accession>
<name>A0ABY3FY24_9BACI</name>
<dbReference type="Proteomes" id="UP000429980">
    <property type="component" value="Unassembled WGS sequence"/>
</dbReference>
<comment type="caution">
    <text evidence="1">The sequence shown here is derived from an EMBL/GenBank/DDBJ whole genome shotgun (WGS) entry which is preliminary data.</text>
</comment>
<reference evidence="1 2" key="1">
    <citation type="submission" date="2019-06" db="EMBL/GenBank/DDBJ databases">
        <title>Genome sequence analysis of &gt;100 Bacillus licheniformis strains suggests intrinsic resistance to this species.</title>
        <authorList>
            <person name="Wels M."/>
            <person name="Siezen R.J."/>
            <person name="Johansen E."/>
            <person name="Stuer-Lauridsen B."/>
            <person name="Bjerre K."/>
            <person name="Nielsen B.K.K."/>
        </authorList>
    </citation>
    <scope>NUCLEOTIDE SEQUENCE [LARGE SCALE GENOMIC DNA]</scope>
    <source>
        <strain evidence="1 2">BAC-15381</strain>
    </source>
</reference>
<keyword evidence="2" id="KW-1185">Reference proteome</keyword>